<evidence type="ECO:0000256" key="1">
    <source>
        <dbReference type="ARBA" id="ARBA00008361"/>
    </source>
</evidence>
<proteinExistence type="inferred from homology"/>
<organism evidence="5 6">
    <name type="scientific">Nocardioides flavus</name>
    <name type="common">ex Wang et al. 2016</name>
    <dbReference type="NCBI Taxonomy" id="2058780"/>
    <lineage>
        <taxon>Bacteria</taxon>
        <taxon>Bacillati</taxon>
        <taxon>Actinomycetota</taxon>
        <taxon>Actinomycetes</taxon>
        <taxon>Propionibacteriales</taxon>
        <taxon>Nocardioidaceae</taxon>
        <taxon>Nocardioides</taxon>
    </lineage>
</organism>
<keyword evidence="3" id="KW-0808">Transferase</keyword>
<dbReference type="Pfam" id="PF08241">
    <property type="entry name" value="Methyltransf_11"/>
    <property type="match status" value="1"/>
</dbReference>
<evidence type="ECO:0000313" key="5">
    <source>
        <dbReference type="EMBL" id="GHE17479.1"/>
    </source>
</evidence>
<comment type="similarity">
    <text evidence="1">Belongs to the methyltransferase superfamily.</text>
</comment>
<dbReference type="GO" id="GO:0032259">
    <property type="term" value="P:methylation"/>
    <property type="evidence" value="ECO:0007669"/>
    <property type="project" value="UniProtKB-KW"/>
</dbReference>
<comment type="caution">
    <text evidence="5">The sequence shown here is derived from an EMBL/GenBank/DDBJ whole genome shotgun (WGS) entry which is preliminary data.</text>
</comment>
<reference evidence="6" key="1">
    <citation type="journal article" date="2019" name="Int. J. Syst. Evol. Microbiol.">
        <title>The Global Catalogue of Microorganisms (GCM) 10K type strain sequencing project: providing services to taxonomists for standard genome sequencing and annotation.</title>
        <authorList>
            <consortium name="The Broad Institute Genomics Platform"/>
            <consortium name="The Broad Institute Genome Sequencing Center for Infectious Disease"/>
            <person name="Wu L."/>
            <person name="Ma J."/>
        </authorList>
    </citation>
    <scope>NUCLEOTIDE SEQUENCE [LARGE SCALE GENOMIC DNA]</scope>
    <source>
        <strain evidence="6">CGMCC 1.12791</strain>
    </source>
</reference>
<keyword evidence="6" id="KW-1185">Reference proteome</keyword>
<accession>A0ABQ3HMX8</accession>
<dbReference type="InterPro" id="IPR051052">
    <property type="entry name" value="Diverse_substrate_MTase"/>
</dbReference>
<dbReference type="RefSeq" id="WP_191279428.1">
    <property type="nucleotide sequence ID" value="NZ_BNAD01000005.1"/>
</dbReference>
<sequence>MTFEVTGGAYDRFMGRYSRPLAAGFGDWLELAPGQRAIDVGCGPGALTGVLVDRLGAGQVAAVDPSASFVEACRERHPGVDVRRAGAESLPYEDDSFDVAAACLVVHFMTDPVGGVAEMARVTRRDGLVGAAVWDLAGARAPMWPLWEAVARLQPEHPGERELPGGSREGLVAILENAGLRGVEAVELPVTVTHPSFEEWWEPYLHGVGPAGEAVAALGPDGRARLEEALRRRLGDGPFDLTAVAYAARGRA</sequence>
<evidence type="ECO:0000259" key="4">
    <source>
        <dbReference type="Pfam" id="PF08241"/>
    </source>
</evidence>
<protein>
    <submittedName>
        <fullName evidence="5">Methyltransferase</fullName>
    </submittedName>
</protein>
<dbReference type="PANTHER" id="PTHR44942">
    <property type="entry name" value="METHYLTRANSF_11 DOMAIN-CONTAINING PROTEIN"/>
    <property type="match status" value="1"/>
</dbReference>
<evidence type="ECO:0000256" key="3">
    <source>
        <dbReference type="ARBA" id="ARBA00022679"/>
    </source>
</evidence>
<dbReference type="GO" id="GO:0008168">
    <property type="term" value="F:methyltransferase activity"/>
    <property type="evidence" value="ECO:0007669"/>
    <property type="project" value="UniProtKB-KW"/>
</dbReference>
<dbReference type="Gene3D" id="3.40.50.150">
    <property type="entry name" value="Vaccinia Virus protein VP39"/>
    <property type="match status" value="1"/>
</dbReference>
<dbReference type="SUPFAM" id="SSF53335">
    <property type="entry name" value="S-adenosyl-L-methionine-dependent methyltransferases"/>
    <property type="match status" value="1"/>
</dbReference>
<dbReference type="PANTHER" id="PTHR44942:SF4">
    <property type="entry name" value="METHYLTRANSFERASE TYPE 11 DOMAIN-CONTAINING PROTEIN"/>
    <property type="match status" value="1"/>
</dbReference>
<dbReference type="Proteomes" id="UP000597341">
    <property type="component" value="Unassembled WGS sequence"/>
</dbReference>
<feature type="domain" description="Methyltransferase type 11" evidence="4">
    <location>
        <begin position="38"/>
        <end position="129"/>
    </location>
</feature>
<evidence type="ECO:0000313" key="6">
    <source>
        <dbReference type="Proteomes" id="UP000597341"/>
    </source>
</evidence>
<keyword evidence="2 5" id="KW-0489">Methyltransferase</keyword>
<dbReference type="EMBL" id="BNAD01000005">
    <property type="protein sequence ID" value="GHE17479.1"/>
    <property type="molecule type" value="Genomic_DNA"/>
</dbReference>
<name>A0ABQ3HMX8_9ACTN</name>
<dbReference type="CDD" id="cd02440">
    <property type="entry name" value="AdoMet_MTases"/>
    <property type="match status" value="1"/>
</dbReference>
<evidence type="ECO:0000256" key="2">
    <source>
        <dbReference type="ARBA" id="ARBA00022603"/>
    </source>
</evidence>
<dbReference type="InterPro" id="IPR013216">
    <property type="entry name" value="Methyltransf_11"/>
</dbReference>
<gene>
    <name evidence="5" type="ORF">GCM10011376_20890</name>
</gene>
<dbReference type="InterPro" id="IPR029063">
    <property type="entry name" value="SAM-dependent_MTases_sf"/>
</dbReference>